<reference evidence="3 4" key="1">
    <citation type="journal article" date="2019" name="Sci. Rep.">
        <title>Comparative genomics of chytrid fungi reveal insights into the obligate biotrophic and pathogenic lifestyle of Synchytrium endobioticum.</title>
        <authorList>
            <person name="van de Vossenberg B.T.L.H."/>
            <person name="Warris S."/>
            <person name="Nguyen H.D.T."/>
            <person name="van Gent-Pelzer M.P.E."/>
            <person name="Joly D.L."/>
            <person name="van de Geest H.C."/>
            <person name="Bonants P.J.M."/>
            <person name="Smith D.S."/>
            <person name="Levesque C.A."/>
            <person name="van der Lee T.A.J."/>
        </authorList>
    </citation>
    <scope>NUCLEOTIDE SEQUENCE [LARGE SCALE GENOMIC DNA]</scope>
    <source>
        <strain evidence="3 4">LEV6574</strain>
    </source>
</reference>
<protein>
    <submittedName>
        <fullName evidence="3">Uncharacterized protein</fullName>
    </submittedName>
</protein>
<dbReference type="Proteomes" id="UP000320475">
    <property type="component" value="Unassembled WGS sequence"/>
</dbReference>
<dbReference type="EMBL" id="QEAM01000035">
    <property type="protein sequence ID" value="TPX49361.1"/>
    <property type="molecule type" value="Genomic_DNA"/>
</dbReference>
<evidence type="ECO:0000256" key="1">
    <source>
        <dbReference type="SAM" id="Coils"/>
    </source>
</evidence>
<gene>
    <name evidence="3" type="ORF">SeLEV6574_g01535</name>
</gene>
<evidence type="ECO:0000256" key="2">
    <source>
        <dbReference type="SAM" id="MobiDB-lite"/>
    </source>
</evidence>
<feature type="coiled-coil region" evidence="1">
    <location>
        <begin position="112"/>
        <end position="139"/>
    </location>
</feature>
<dbReference type="VEuPathDB" id="FungiDB:SeMB42_g01432"/>
<comment type="caution">
    <text evidence="3">The sequence shown here is derived from an EMBL/GenBank/DDBJ whole genome shotgun (WGS) entry which is preliminary data.</text>
</comment>
<organism evidence="3 4">
    <name type="scientific">Synchytrium endobioticum</name>
    <dbReference type="NCBI Taxonomy" id="286115"/>
    <lineage>
        <taxon>Eukaryota</taxon>
        <taxon>Fungi</taxon>
        <taxon>Fungi incertae sedis</taxon>
        <taxon>Chytridiomycota</taxon>
        <taxon>Chytridiomycota incertae sedis</taxon>
        <taxon>Chytridiomycetes</taxon>
        <taxon>Synchytriales</taxon>
        <taxon>Synchytriaceae</taxon>
        <taxon>Synchytrium</taxon>
    </lineage>
</organism>
<feature type="region of interest" description="Disordered" evidence="2">
    <location>
        <begin position="271"/>
        <end position="301"/>
    </location>
</feature>
<evidence type="ECO:0000313" key="3">
    <source>
        <dbReference type="EMBL" id="TPX49361.1"/>
    </source>
</evidence>
<accession>A0A507DD75</accession>
<keyword evidence="1" id="KW-0175">Coiled coil</keyword>
<evidence type="ECO:0000313" key="4">
    <source>
        <dbReference type="Proteomes" id="UP000320475"/>
    </source>
</evidence>
<proteinExistence type="predicted"/>
<name>A0A507DD75_9FUNG</name>
<sequence length="314" mass="35838">MDILSDTAAPIDGDDVAEAPEYLKNMAQARLNGLPAWIATNSMPPVNEMNNLYIMAMLKRHKVCVESMKKELGLYRRLRDKQKETKQKKTPGLCCFLCHSDEDDLETSPSSRSEIQTQIEKLESDLTSTETLVRQYKAALDDRYDAIKTVDPEFKALVEHEFQKVNKGKSGKMGPEFRFDPAQLQSHLGSTFNLLKSSDYSWEMFMLPPQRNMEPEVLEIGAKVHKVMRYHLWRHKDSRFLGALRPVAEPMEQIVSLLQTGYESMVRSLHEDGASPDSTMYQSEAPYTRDDSSESGGSRFNRFGSPMGYRYSLT</sequence>
<dbReference type="AlphaFoldDB" id="A0A507DD75"/>